<dbReference type="EMBL" id="CP077095">
    <property type="protein sequence ID" value="QXI40287.1"/>
    <property type="molecule type" value="Genomic_DNA"/>
</dbReference>
<reference evidence="2 3" key="1">
    <citation type="journal article" date="2020" name="Microorganisms">
        <title>Reliable Identification of Environmental Pseudomonas Isolates Using the rpoD Gene.</title>
        <authorList>
            <consortium name="The Broad Institute Genome Sequencing Platform"/>
            <person name="Girard L."/>
            <person name="Lood C."/>
            <person name="Rokni-Zadeh H."/>
            <person name="van Noort V."/>
            <person name="Lavigne R."/>
            <person name="De Mot R."/>
        </authorList>
    </citation>
    <scope>NUCLEOTIDE SEQUENCE [LARGE SCALE GENOMIC DNA]</scope>
    <source>
        <strain evidence="2 3">RW9S1A</strain>
    </source>
</reference>
<keyword evidence="3" id="KW-1185">Reference proteome</keyword>
<name>A0A9E6Q0K6_9PSED</name>
<dbReference type="InterPro" id="IPR016181">
    <property type="entry name" value="Acyl_CoA_acyltransferase"/>
</dbReference>
<gene>
    <name evidence="2" type="ORF">HU772_009535</name>
</gene>
<dbReference type="EC" id="2.3.1.-" evidence="2"/>
<dbReference type="InterPro" id="IPR000182">
    <property type="entry name" value="GNAT_dom"/>
</dbReference>
<accession>A0A9E6Q0K6</accession>
<dbReference type="CDD" id="cd04301">
    <property type="entry name" value="NAT_SF"/>
    <property type="match status" value="1"/>
</dbReference>
<keyword evidence="2" id="KW-0012">Acyltransferase</keyword>
<proteinExistence type="predicted"/>
<protein>
    <submittedName>
        <fullName evidence="2">GNAT family N-acetyltransferase</fullName>
        <ecNumber evidence="2">2.3.1.-</ecNumber>
    </submittedName>
</protein>
<feature type="domain" description="N-acetyltransferase" evidence="1">
    <location>
        <begin position="20"/>
        <end position="185"/>
    </location>
</feature>
<dbReference type="AlphaFoldDB" id="A0A9E6Q0K6"/>
<dbReference type="SUPFAM" id="SSF55729">
    <property type="entry name" value="Acyl-CoA N-acyltransferases (Nat)"/>
    <property type="match status" value="1"/>
</dbReference>
<dbReference type="Proteomes" id="UP000633418">
    <property type="component" value="Chromosome"/>
</dbReference>
<evidence type="ECO:0000313" key="3">
    <source>
        <dbReference type="Proteomes" id="UP000633418"/>
    </source>
</evidence>
<organism evidence="2 3">
    <name type="scientific">Pseudomonas xantholysinigenes</name>
    <dbReference type="NCBI Taxonomy" id="2745490"/>
    <lineage>
        <taxon>Bacteria</taxon>
        <taxon>Pseudomonadati</taxon>
        <taxon>Pseudomonadota</taxon>
        <taxon>Gammaproteobacteria</taxon>
        <taxon>Pseudomonadales</taxon>
        <taxon>Pseudomonadaceae</taxon>
        <taxon>Pseudomonas</taxon>
    </lineage>
</organism>
<dbReference type="Gene3D" id="3.40.630.30">
    <property type="match status" value="1"/>
</dbReference>
<reference evidence="2 3" key="2">
    <citation type="journal article" date="2021" name="Microorganisms">
        <title>The Ever-Expanding Pseudomonas Genus: Description of 43 New Species and Partition of the Pseudomonas putida Group.</title>
        <authorList>
            <person name="Girard L."/>
            <person name="Lood C."/>
            <person name="Hofte M."/>
            <person name="Vandamme P."/>
            <person name="Rokni-Zadeh H."/>
            <person name="van Noort V."/>
            <person name="Lavigne R."/>
            <person name="De Mot R."/>
        </authorList>
    </citation>
    <scope>NUCLEOTIDE SEQUENCE [LARGE SCALE GENOMIC DNA]</scope>
    <source>
        <strain evidence="2 3">RW9S1A</strain>
    </source>
</reference>
<evidence type="ECO:0000313" key="2">
    <source>
        <dbReference type="EMBL" id="QXI40287.1"/>
    </source>
</evidence>
<dbReference type="KEGG" id="pxn:HU772_009535"/>
<dbReference type="RefSeq" id="WP_186661012.1">
    <property type="nucleotide sequence ID" value="NZ_CP077095.1"/>
</dbReference>
<keyword evidence="2" id="KW-0808">Transferase</keyword>
<dbReference type="PROSITE" id="PS51186">
    <property type="entry name" value="GNAT"/>
    <property type="match status" value="1"/>
</dbReference>
<sequence length="194" mass="21582">MPQATHRETREQDTPYCTLRWLDRIDPHAGRAIVELIDATTGDGGTLGYRQAMSAEQADAFCHGLQQAIEQGRGHALLGENAQGAVCFAMMTRSGMPNCRHLAELTKGVVHPRDRGRGLVQQALGEIVQRARQIGVEQLTLDVREGTRAHRLWSRLGFVSFGVLEDYARVDGVRHRGHYMAQRVEHLATHLGLN</sequence>
<dbReference type="Pfam" id="PF00583">
    <property type="entry name" value="Acetyltransf_1"/>
    <property type="match status" value="1"/>
</dbReference>
<evidence type="ECO:0000259" key="1">
    <source>
        <dbReference type="PROSITE" id="PS51186"/>
    </source>
</evidence>
<dbReference type="GO" id="GO:0016747">
    <property type="term" value="F:acyltransferase activity, transferring groups other than amino-acyl groups"/>
    <property type="evidence" value="ECO:0007669"/>
    <property type="project" value="InterPro"/>
</dbReference>